<dbReference type="AlphaFoldDB" id="A0A7I8VS56"/>
<dbReference type="GO" id="GO:0008466">
    <property type="term" value="F:glycogenin glucosyltransferase activity"/>
    <property type="evidence" value="ECO:0007669"/>
    <property type="project" value="UniProtKB-EC"/>
</dbReference>
<dbReference type="Pfam" id="PF01501">
    <property type="entry name" value="Glyco_transf_8"/>
    <property type="match status" value="2"/>
</dbReference>
<comment type="similarity">
    <text evidence="9">Belongs to the glycosyltransferase 8 family. Glycogenin subfamily.</text>
</comment>
<comment type="caution">
    <text evidence="15">The sequence shown here is derived from an EMBL/GenBank/DDBJ whole genome shotgun (WGS) entry which is preliminary data.</text>
</comment>
<dbReference type="InterPro" id="IPR002495">
    <property type="entry name" value="Glyco_trans_8"/>
</dbReference>
<evidence type="ECO:0000256" key="8">
    <source>
        <dbReference type="ARBA" id="ARBA00023211"/>
    </source>
</evidence>
<sequence length="685" mass="76324">MAPSTAKEAYVTLCTNDSYAIGVLVWVESLKEVGTTRQIVVMITNGLSQKMKEQLAESADKVVEVNVLDSRDNVNLDLLARPDLGVTFTKLHCWRLTEYDKCVFMDADTLVLKNIDDLFEKEEFSAAPDPGWPDCFNSGVYVYKPSLETYQKLLKFAVQSGSFDGGDQGLLNSYYTNWNRISFLYNCVAQSFYSYLPAFKQFGKDVKVAHFIGAVKPWHHSFDVSTGKVSESEFSGHCADFLRHWWNLFVSRVHKRLPEEISPTFPKEKWSPGIAAGNFQPPSQMQGPYIPPSVETFYSPIPTSNELQMVVELKERKDYDFYETFYAEPPMRTKEEYVAPRSETYTAKEFNIVLQSFGDDISQSVVKEDLPALPKVVEAYESTQPAVPLAHHEPPPMQPPVEAPKEILKENPRELPKEIHEYVDSSASSIPTSPSSISTFKDFSGPSTPRSATPTRIETPFQDSVISHGADIVKAVVENGCSNHKAGDCSFCQTRHEEVVQSVSGKKKKTKKRGRGEMRMRSQSLNIVYSDLNTDDSQRRFLWEQGQIDYMGIDKFDNIQKKLDSMIVSPEPAKPKHKNKRPSSRGSSGKSSTVSSEGSGESKNASDDGKDSGSETQLTNRLRSADATPTAPSTGILKKKPTDSKTEEKKVEKGAKETKSVPAPAKTGGKQKGIMKGNKAEVSEL</sequence>
<protein>
    <recommendedName>
        <fullName evidence="10">glycogenin glucosyltransferase</fullName>
        <ecNumber evidence="10">2.4.1.186</ecNumber>
    </recommendedName>
</protein>
<dbReference type="GO" id="GO:0005737">
    <property type="term" value="C:cytoplasm"/>
    <property type="evidence" value="ECO:0007669"/>
    <property type="project" value="UniProtKB-SubCell"/>
</dbReference>
<comment type="cofactor">
    <cofactor evidence="1">
        <name>Mn(2+)</name>
        <dbReference type="ChEBI" id="CHEBI:29035"/>
    </cofactor>
</comment>
<evidence type="ECO:0000256" key="6">
    <source>
        <dbReference type="ARBA" id="ARBA00023056"/>
    </source>
</evidence>
<organism evidence="15 16">
    <name type="scientific">Dimorphilus gyrociliatus</name>
    <dbReference type="NCBI Taxonomy" id="2664684"/>
    <lineage>
        <taxon>Eukaryota</taxon>
        <taxon>Metazoa</taxon>
        <taxon>Spiralia</taxon>
        <taxon>Lophotrochozoa</taxon>
        <taxon>Annelida</taxon>
        <taxon>Polychaeta</taxon>
        <taxon>Polychaeta incertae sedis</taxon>
        <taxon>Dinophilidae</taxon>
        <taxon>Dimorphilus</taxon>
    </lineage>
</organism>
<dbReference type="InterPro" id="IPR029044">
    <property type="entry name" value="Nucleotide-diphossugar_trans"/>
</dbReference>
<comment type="catalytic activity">
    <reaction evidence="11">
        <text>[1,4-alpha-D-glucosyl](n)-L-tyrosyl-[glycogenin] + UDP-alpha-D-glucose = [1,4-alpha-D-glucosyl](n+1)-L-tyrosyl-[glycogenin] + UDP + H(+)</text>
        <dbReference type="Rhea" id="RHEA:56560"/>
        <dbReference type="Rhea" id="RHEA-COMP:14606"/>
        <dbReference type="Rhea" id="RHEA-COMP:14607"/>
        <dbReference type="ChEBI" id="CHEBI:15378"/>
        <dbReference type="ChEBI" id="CHEBI:58223"/>
        <dbReference type="ChEBI" id="CHEBI:58885"/>
        <dbReference type="ChEBI" id="CHEBI:140574"/>
        <dbReference type="EC" id="2.4.1.186"/>
    </reaction>
</comment>
<feature type="compositionally biased region" description="Low complexity" evidence="14">
    <location>
        <begin position="425"/>
        <end position="439"/>
    </location>
</feature>
<keyword evidence="4" id="KW-0808">Transferase</keyword>
<feature type="compositionally biased region" description="Low complexity" evidence="14">
    <location>
        <begin position="584"/>
        <end position="602"/>
    </location>
</feature>
<dbReference type="EMBL" id="CAJFCJ010000009">
    <property type="protein sequence ID" value="CAD5118815.1"/>
    <property type="molecule type" value="Genomic_DNA"/>
</dbReference>
<keyword evidence="6" id="KW-0320">Glycogen biosynthesis</keyword>
<dbReference type="FunFam" id="3.90.550.10:FF:000092">
    <property type="entry name" value="Glycogenin 2"/>
    <property type="match status" value="1"/>
</dbReference>
<comment type="subcellular location">
    <subcellularLocation>
        <location evidence="2">Cytoplasm</location>
    </subcellularLocation>
</comment>
<feature type="region of interest" description="Disordered" evidence="14">
    <location>
        <begin position="425"/>
        <end position="456"/>
    </location>
</feature>
<feature type="region of interest" description="Disordered" evidence="14">
    <location>
        <begin position="567"/>
        <end position="685"/>
    </location>
</feature>
<keyword evidence="16" id="KW-1185">Reference proteome</keyword>
<feature type="compositionally biased region" description="Polar residues" evidence="14">
    <location>
        <begin position="445"/>
        <end position="456"/>
    </location>
</feature>
<dbReference type="InterPro" id="IPR050587">
    <property type="entry name" value="GNT1/Glycosyltrans_8"/>
</dbReference>
<dbReference type="PANTHER" id="PTHR11183">
    <property type="entry name" value="GLYCOGENIN SUBFAMILY MEMBER"/>
    <property type="match status" value="1"/>
</dbReference>
<reference evidence="15 16" key="1">
    <citation type="submission" date="2020-08" db="EMBL/GenBank/DDBJ databases">
        <authorList>
            <person name="Hejnol A."/>
        </authorList>
    </citation>
    <scope>NUCLEOTIDE SEQUENCE [LARGE SCALE GENOMIC DNA]</scope>
</reference>
<proteinExistence type="inferred from homology"/>
<gene>
    <name evidence="15" type="ORF">DGYR_LOCUS7134</name>
</gene>
<evidence type="ECO:0000256" key="10">
    <source>
        <dbReference type="ARBA" id="ARBA00038934"/>
    </source>
</evidence>
<evidence type="ECO:0000256" key="2">
    <source>
        <dbReference type="ARBA" id="ARBA00004496"/>
    </source>
</evidence>
<keyword evidence="3" id="KW-0963">Cytoplasm</keyword>
<keyword evidence="8" id="KW-0464">Manganese</keyword>
<evidence type="ECO:0000256" key="1">
    <source>
        <dbReference type="ARBA" id="ARBA00001936"/>
    </source>
</evidence>
<feature type="compositionally biased region" description="Basic and acidic residues" evidence="14">
    <location>
        <begin position="604"/>
        <end position="613"/>
    </location>
</feature>
<dbReference type="GO" id="GO:0046872">
    <property type="term" value="F:metal ion binding"/>
    <property type="evidence" value="ECO:0007669"/>
    <property type="project" value="UniProtKB-KW"/>
</dbReference>
<keyword evidence="5" id="KW-0479">Metal-binding</keyword>
<evidence type="ECO:0000313" key="15">
    <source>
        <dbReference type="EMBL" id="CAD5118815.1"/>
    </source>
</evidence>
<dbReference type="OrthoDB" id="2014201at2759"/>
<evidence type="ECO:0000256" key="9">
    <source>
        <dbReference type="ARBA" id="ARBA00038162"/>
    </source>
</evidence>
<accession>A0A7I8VS56</accession>
<evidence type="ECO:0000256" key="4">
    <source>
        <dbReference type="ARBA" id="ARBA00022679"/>
    </source>
</evidence>
<dbReference type="Gene3D" id="3.90.550.10">
    <property type="entry name" value="Spore Coat Polysaccharide Biosynthesis Protein SpsA, Chain A"/>
    <property type="match status" value="1"/>
</dbReference>
<feature type="compositionally biased region" description="Basic and acidic residues" evidence="14">
    <location>
        <begin position="640"/>
        <end position="659"/>
    </location>
</feature>
<dbReference type="SUPFAM" id="SSF53448">
    <property type="entry name" value="Nucleotide-diphospho-sugar transferases"/>
    <property type="match status" value="1"/>
</dbReference>
<dbReference type="Proteomes" id="UP000549394">
    <property type="component" value="Unassembled WGS sequence"/>
</dbReference>
<comment type="function">
    <text evidence="13">Self-glucosylating initiator of glycogen synthesis. It catalyzes the formation of a short alpha (1,4)-glucosyl chain covalently attached via a glucose 1-O-tyrosyl linkage to internal tyrosine residues and these chains act as primers for the elongation reaction catalyzed by glycogen synthase.</text>
</comment>
<evidence type="ECO:0000256" key="3">
    <source>
        <dbReference type="ARBA" id="ARBA00022490"/>
    </source>
</evidence>
<evidence type="ECO:0000256" key="13">
    <source>
        <dbReference type="ARBA" id="ARBA00057883"/>
    </source>
</evidence>
<dbReference type="GO" id="GO:0005978">
    <property type="term" value="P:glycogen biosynthetic process"/>
    <property type="evidence" value="ECO:0007669"/>
    <property type="project" value="UniProtKB-KW"/>
</dbReference>
<dbReference type="EC" id="2.4.1.186" evidence="10"/>
<dbReference type="CDD" id="cd02537">
    <property type="entry name" value="GT8_Glycogenin"/>
    <property type="match status" value="1"/>
</dbReference>
<evidence type="ECO:0000256" key="14">
    <source>
        <dbReference type="SAM" id="MobiDB-lite"/>
    </source>
</evidence>
<evidence type="ECO:0000256" key="12">
    <source>
        <dbReference type="ARBA" id="ARBA00052293"/>
    </source>
</evidence>
<name>A0A7I8VS56_9ANNE</name>
<evidence type="ECO:0000256" key="7">
    <source>
        <dbReference type="ARBA" id="ARBA00023180"/>
    </source>
</evidence>
<evidence type="ECO:0000313" key="16">
    <source>
        <dbReference type="Proteomes" id="UP000549394"/>
    </source>
</evidence>
<evidence type="ECO:0000256" key="11">
    <source>
        <dbReference type="ARBA" id="ARBA00050886"/>
    </source>
</evidence>
<comment type="catalytic activity">
    <reaction evidence="12">
        <text>L-tyrosyl-[glycogenin] + UDP-alpha-D-glucose = alpha-D-glucosyl-L-tyrosyl-[glycogenin] + UDP + H(+)</text>
        <dbReference type="Rhea" id="RHEA:23360"/>
        <dbReference type="Rhea" id="RHEA-COMP:14604"/>
        <dbReference type="Rhea" id="RHEA-COMP:14605"/>
        <dbReference type="ChEBI" id="CHEBI:15378"/>
        <dbReference type="ChEBI" id="CHEBI:46858"/>
        <dbReference type="ChEBI" id="CHEBI:58223"/>
        <dbReference type="ChEBI" id="CHEBI:58885"/>
        <dbReference type="ChEBI" id="CHEBI:140573"/>
        <dbReference type="EC" id="2.4.1.186"/>
    </reaction>
</comment>
<keyword evidence="7" id="KW-0325">Glycoprotein</keyword>
<evidence type="ECO:0000256" key="5">
    <source>
        <dbReference type="ARBA" id="ARBA00022723"/>
    </source>
</evidence>